<reference evidence="1 2" key="1">
    <citation type="journal article" date="2014" name="Genome Biol. Evol.">
        <title>Acetic acid bacteria genomes reveal functional traits for adaptation to life in insect guts.</title>
        <authorList>
            <person name="Chouaia B."/>
            <person name="Gaiarsa S."/>
            <person name="Crotti E."/>
            <person name="Comandatore F."/>
            <person name="Degli Esposti M."/>
            <person name="Ricci I."/>
            <person name="Alma A."/>
            <person name="Favia G."/>
            <person name="Bandi C."/>
            <person name="Daffonchio D."/>
        </authorList>
    </citation>
    <scope>NUCLEOTIDE SEQUENCE [LARGE SCALE GENOMIC DNA]</scope>
    <source>
        <strain evidence="2">AM169</strain>
    </source>
</reference>
<protein>
    <submittedName>
        <fullName evidence="1">Uncharacterized protein</fullName>
    </submittedName>
</protein>
<evidence type="ECO:0000313" key="1">
    <source>
        <dbReference type="EMBL" id="CDG33366.1"/>
    </source>
</evidence>
<evidence type="ECO:0000313" key="2">
    <source>
        <dbReference type="Proteomes" id="UP000027590"/>
    </source>
</evidence>
<organism evidence="1 2">
    <name type="scientific">Parasaccharibacter apium</name>
    <dbReference type="NCBI Taxonomy" id="1510841"/>
    <lineage>
        <taxon>Bacteria</taxon>
        <taxon>Pseudomonadati</taxon>
        <taxon>Pseudomonadota</taxon>
        <taxon>Alphaproteobacteria</taxon>
        <taxon>Acetobacterales</taxon>
        <taxon>Acetobacteraceae</taxon>
        <taxon>Parasaccharibacter</taxon>
    </lineage>
</organism>
<dbReference type="EMBL" id="CBLY010000004">
    <property type="protein sequence ID" value="CDG33366.1"/>
    <property type="molecule type" value="Genomic_DNA"/>
</dbReference>
<reference evidence="1 2" key="2">
    <citation type="journal article" date="2014" name="PLoS ONE">
        <title>Evolution of mitochondria reconstructed from the energy metabolism of living bacteria.</title>
        <authorList>
            <person name="Degli Esposti M."/>
            <person name="Chouaia B."/>
            <person name="Comandatore F."/>
            <person name="Crotti E."/>
            <person name="Sassera D."/>
            <person name="Lievens P.M."/>
            <person name="Daffonchio D."/>
            <person name="Bandi C."/>
        </authorList>
    </citation>
    <scope>NUCLEOTIDE SEQUENCE [LARGE SCALE GENOMIC DNA]</scope>
    <source>
        <strain evidence="2">AM169</strain>
    </source>
</reference>
<gene>
    <name evidence="1" type="ORF">SACS_0628</name>
</gene>
<dbReference type="AlphaFoldDB" id="A0A7U7J0P0"/>
<sequence>MIAKGGFSLSRRSRLFLTFRQENSLLFRKPDGNNKKKCRP</sequence>
<name>A0A7U7J0P0_9PROT</name>
<accession>A0A7U7J0P0</accession>
<comment type="caution">
    <text evidence="1">The sequence shown here is derived from an EMBL/GenBank/DDBJ whole genome shotgun (WGS) entry which is preliminary data.</text>
</comment>
<proteinExistence type="predicted"/>
<dbReference type="Proteomes" id="UP000027590">
    <property type="component" value="Unassembled WGS sequence"/>
</dbReference>